<dbReference type="Gene3D" id="1.10.287.1490">
    <property type="match status" value="1"/>
</dbReference>
<gene>
    <name evidence="3" type="ORF">ADN00_00090</name>
</gene>
<dbReference type="STRING" id="1134406.ADN00_00090"/>
<dbReference type="OrthoDB" id="166542at2"/>
<comment type="caution">
    <text evidence="3">The sequence shown here is derived from an EMBL/GenBank/DDBJ whole genome shotgun (WGS) entry which is preliminary data.</text>
</comment>
<keyword evidence="4" id="KW-1185">Reference proteome</keyword>
<dbReference type="AlphaFoldDB" id="A0A0P6XDP2"/>
<protein>
    <recommendedName>
        <fullName evidence="2">CT398-like coiled coil hairpin domain-containing protein</fullName>
    </recommendedName>
</protein>
<dbReference type="RefSeq" id="WP_075060922.1">
    <property type="nucleotide sequence ID" value="NZ_LGCL01000002.1"/>
</dbReference>
<evidence type="ECO:0000313" key="4">
    <source>
        <dbReference type="Proteomes" id="UP000050417"/>
    </source>
</evidence>
<sequence>MEEIERVLNADSRLQKAALNVEKSKKEIHLAQVSIRGIEETIREINVKIEISEKNLYGGSVRNPKELQDLQNEIASLKRQRSNLEDNQLAEMIRFEELEMQSQADQAQYSEILTLVTSESSALAGEKTASLATVERLLVERAGLLHSIPAESLRLYEDLCKSKKGRAIAKIDEDSCSECGAPIRPSLIQAARSRLTLAYCPSCGRILFAG</sequence>
<evidence type="ECO:0000259" key="2">
    <source>
        <dbReference type="Pfam" id="PF24481"/>
    </source>
</evidence>
<dbReference type="InterPro" id="IPR056003">
    <property type="entry name" value="CT398_CC_hairpin"/>
</dbReference>
<dbReference type="Proteomes" id="UP000050417">
    <property type="component" value="Unassembled WGS sequence"/>
</dbReference>
<proteinExistence type="predicted"/>
<evidence type="ECO:0000256" key="1">
    <source>
        <dbReference type="SAM" id="Coils"/>
    </source>
</evidence>
<keyword evidence="1" id="KW-0175">Coiled coil</keyword>
<evidence type="ECO:0000313" key="3">
    <source>
        <dbReference type="EMBL" id="KPL80992.1"/>
    </source>
</evidence>
<accession>A0A0P6XDP2</accession>
<organism evidence="3 4">
    <name type="scientific">Ornatilinea apprima</name>
    <dbReference type="NCBI Taxonomy" id="1134406"/>
    <lineage>
        <taxon>Bacteria</taxon>
        <taxon>Bacillati</taxon>
        <taxon>Chloroflexota</taxon>
        <taxon>Anaerolineae</taxon>
        <taxon>Anaerolineales</taxon>
        <taxon>Anaerolineaceae</taxon>
        <taxon>Ornatilinea</taxon>
    </lineage>
</organism>
<reference evidence="3 4" key="1">
    <citation type="submission" date="2015-07" db="EMBL/GenBank/DDBJ databases">
        <title>Genome sequence of Ornatilinea apprima DSM 23815.</title>
        <authorList>
            <person name="Hemp J."/>
            <person name="Ward L.M."/>
            <person name="Pace L.A."/>
            <person name="Fischer W.W."/>
        </authorList>
    </citation>
    <scope>NUCLEOTIDE SEQUENCE [LARGE SCALE GENOMIC DNA]</scope>
    <source>
        <strain evidence="3 4">P3M-1</strain>
    </source>
</reference>
<feature type="domain" description="CT398-like coiled coil hairpin" evidence="2">
    <location>
        <begin position="3"/>
        <end position="163"/>
    </location>
</feature>
<name>A0A0P6XDP2_9CHLR</name>
<dbReference type="EMBL" id="LGCL01000002">
    <property type="protein sequence ID" value="KPL80992.1"/>
    <property type="molecule type" value="Genomic_DNA"/>
</dbReference>
<dbReference type="Pfam" id="PF24481">
    <property type="entry name" value="CT398_CC"/>
    <property type="match status" value="1"/>
</dbReference>
<feature type="coiled-coil region" evidence="1">
    <location>
        <begin position="35"/>
        <end position="87"/>
    </location>
</feature>